<evidence type="ECO:0000259" key="2">
    <source>
        <dbReference type="Pfam" id="PF01558"/>
    </source>
</evidence>
<protein>
    <submittedName>
        <fullName evidence="4">2-oxoacid ferredoxin oxidoreductase</fullName>
    </submittedName>
</protein>
<evidence type="ECO:0000259" key="3">
    <source>
        <dbReference type="Pfam" id="PF20169"/>
    </source>
</evidence>
<dbReference type="SUPFAM" id="SSF53323">
    <property type="entry name" value="Pyruvate-ferredoxin oxidoreductase, PFOR, domain III"/>
    <property type="match status" value="1"/>
</dbReference>
<keyword evidence="5" id="KW-1185">Reference proteome</keyword>
<dbReference type="RefSeq" id="WP_086111883.1">
    <property type="nucleotide sequence ID" value="NZ_CAWNHF010000167.1"/>
</dbReference>
<dbReference type="Pfam" id="PF20169">
    <property type="entry name" value="DUF6537"/>
    <property type="match status" value="1"/>
</dbReference>
<dbReference type="Gene3D" id="3.40.50.970">
    <property type="match status" value="1"/>
</dbReference>
<dbReference type="InterPro" id="IPR029061">
    <property type="entry name" value="THDP-binding"/>
</dbReference>
<accession>A0A1Y2SP27</accession>
<dbReference type="GO" id="GO:0016903">
    <property type="term" value="F:oxidoreductase activity, acting on the aldehyde or oxo group of donors"/>
    <property type="evidence" value="ECO:0007669"/>
    <property type="project" value="InterPro"/>
</dbReference>
<dbReference type="STRING" id="40578.Xbed_01062"/>
<dbReference type="Proteomes" id="UP000194204">
    <property type="component" value="Unassembled WGS sequence"/>
</dbReference>
<dbReference type="InterPro" id="IPR002869">
    <property type="entry name" value="Pyrv_flavodox_OxRed_cen"/>
</dbReference>
<dbReference type="OrthoDB" id="9803617at2"/>
<dbReference type="PANTHER" id="PTHR48084:SF3">
    <property type="entry name" value="SUBUNIT OF PYRUVATE:FLAVODOXIN OXIDOREDUCTASE"/>
    <property type="match status" value="1"/>
</dbReference>
<dbReference type="InterPro" id="IPR019752">
    <property type="entry name" value="Pyrv/ketoisovalerate_OxRed_cat"/>
</dbReference>
<dbReference type="EMBL" id="MUBK01000006">
    <property type="protein sequence ID" value="OTA20810.1"/>
    <property type="molecule type" value="Genomic_DNA"/>
</dbReference>
<evidence type="ECO:0000313" key="4">
    <source>
        <dbReference type="EMBL" id="OTA20810.1"/>
    </source>
</evidence>
<dbReference type="InterPro" id="IPR051457">
    <property type="entry name" value="2-oxoacid:Fd_oxidoreductase"/>
</dbReference>
<dbReference type="PANTHER" id="PTHR48084">
    <property type="entry name" value="2-OXOGLUTARATE OXIDOREDUCTASE SUBUNIT KORB-RELATED"/>
    <property type="match status" value="1"/>
</dbReference>
<dbReference type="AlphaFoldDB" id="A0A1Y2SP27"/>
<gene>
    <name evidence="4" type="ORF">Xbed_01062</name>
</gene>
<evidence type="ECO:0000313" key="5">
    <source>
        <dbReference type="Proteomes" id="UP000194204"/>
    </source>
</evidence>
<dbReference type="InterPro" id="IPR046667">
    <property type="entry name" value="DUF6537"/>
</dbReference>
<name>A0A1Y2SP27_9GAMM</name>
<feature type="domain" description="Pyruvate/ketoisovalerate oxidoreductase catalytic" evidence="2">
    <location>
        <begin position="709"/>
        <end position="878"/>
    </location>
</feature>
<dbReference type="InterPro" id="IPR002880">
    <property type="entry name" value="Pyrv_Fd/Flavodoxin_OxRdtase_N"/>
</dbReference>
<proteinExistence type="predicted"/>
<comment type="caution">
    <text evidence="4">The sequence shown here is derived from an EMBL/GenBank/DDBJ whole genome shotgun (WGS) entry which is preliminary data.</text>
</comment>
<feature type="domain" description="DUF6537" evidence="3">
    <location>
        <begin position="933"/>
        <end position="1129"/>
    </location>
</feature>
<dbReference type="NCBIfam" id="NF009588">
    <property type="entry name" value="PRK13029.1"/>
    <property type="match status" value="1"/>
</dbReference>
<evidence type="ECO:0000256" key="1">
    <source>
        <dbReference type="ARBA" id="ARBA00023002"/>
    </source>
</evidence>
<keyword evidence="1" id="KW-0560">Oxidoreductase</keyword>
<organism evidence="4 5">
    <name type="scientific">Xenorhabdus beddingii</name>
    <dbReference type="NCBI Taxonomy" id="40578"/>
    <lineage>
        <taxon>Bacteria</taxon>
        <taxon>Pseudomonadati</taxon>
        <taxon>Pseudomonadota</taxon>
        <taxon>Gammaproteobacteria</taxon>
        <taxon>Enterobacterales</taxon>
        <taxon>Morganellaceae</taxon>
        <taxon>Xenorhabdus</taxon>
    </lineage>
</organism>
<dbReference type="SUPFAM" id="SSF52518">
    <property type="entry name" value="Thiamin diphosphate-binding fold (THDP-binding)"/>
    <property type="match status" value="2"/>
</dbReference>
<reference evidence="4 5" key="1">
    <citation type="submission" date="2017-01" db="EMBL/GenBank/DDBJ databases">
        <title>Deconstructing symbiosis and pathogenesis requirements using a combined genomic-metabolomic approach.</title>
        <authorList>
            <person name="Tobias N.J."/>
            <person name="Wolff H."/>
            <person name="Djahanschiri B."/>
            <person name="Ebersberger I."/>
            <person name="Bode H.B."/>
        </authorList>
    </citation>
    <scope>NUCLEOTIDE SEQUENCE [LARGE SCALE GENOMIC DNA]</scope>
    <source>
        <strain evidence="4 5">DSM 4764</strain>
    </source>
</reference>
<dbReference type="Gene3D" id="3.40.920.10">
    <property type="entry name" value="Pyruvate-ferredoxin oxidoreductase, PFOR, domain III"/>
    <property type="match status" value="1"/>
</dbReference>
<dbReference type="NCBIfam" id="NF009589">
    <property type="entry name" value="PRK13030.1"/>
    <property type="match status" value="1"/>
</dbReference>
<dbReference type="Pfam" id="PF01558">
    <property type="entry name" value="POR"/>
    <property type="match status" value="1"/>
</dbReference>
<sequence>MARYYQSKFVTGTEALVDLLLAQAELDEMHDLNTAGFVSGYRGSPLARLDQTLWQHSKALIQANIRFQPAINEDLAANALIGTQKVESDPDRQVSGVFGMWYGKGPGVDRSGDALKHGNAYGSSPHGGVLVIAGDDHGCVSSSMSHQSDLSMMAWSMPILHPASVADYLDVGLWGWAASRVSGAWFGFKAISEVVESGAIRESKPFPAYQIPQVDPGPDGLHWRWPDLPGPQIEKRLAYKLKAVEDFAKLNPIDYLLTPCRQPQALLVTVGKAHQDVMEALRTGGLTPCELAQQGVAFLHVRLVYPLSPLLIELAAQVTDIFVIEEKAAIVEMLLAHQLVKLRKSVNLIGKHNHLGQKLLPADVELRPSRIAIPLSGWLQPFNLFLSVPPEWSTAIIPHDLQLPKRTPYFCAGCPHSTSTRLPEGSQAQVGIGCHVMAAWMDRNTGSGLLPMGGEGIDWVGHAPFVNRSHVFQNLGDGTYFHSGHLAIRQSVAAGSHITYKLLFNDAVAMTGGQPLDGNITLFQMASLMLAEGVKEVVIVTNHLDKYKDKSLLPANVKLYDRDYLEEIQKHLREIVGVTVIIYDQACATELRRKRKRGLVPKVTRRAVINELVCEGCGDCQIQSNCLAVIPTKTPLGIKRKIDQHVCNSDLSCLKGFCPSFITVEDTHPRPDLSKIISQADLEKIIPKLPLPTLATATTPYEILLVGVGGTGIVTAGHLLANAAQSDSCAVSLLNFTGFAQKGGEAITHVRLCHDATKLHQVRIDRGQANLVIAADLVAATGQNALEVMSRGSTKCLLNTHETQIGAMLRAPMLSLDYPKMLDTLSQHTQSLLSIDAEMLAAHLVGDREQANIILIGYAWQLGKLPITLRSINDAIQGLGSSADNARRAFHIGRIAAVQPELLQEHLTIHPQVSYPQALYSQNLYSQRKIKSLDDLIMHRYQLLVDYQNERYAMRYLSRVAQVQMLAQQIDAEEITKSVAENLFKLMAYKDEYEVARLFVKTDFLDHLRTQFDNTNKIHFHLSIPLFNRKDPRTGQRGKREYGTWLIPVFRFLAACKPLRGTAFDIFGYQEERKQERHLLLEYEQLIDILIEKMDRHNLATCQQLAGLPDQVRGFGHVKQKAIKNMQERKDILLKELLLKELLEEWQKVV</sequence>
<dbReference type="CDD" id="cd07034">
    <property type="entry name" value="TPP_PYR_PFOR_IOR-alpha_like"/>
    <property type="match status" value="1"/>
</dbReference>